<dbReference type="PANTHER" id="PTHR45138:SF9">
    <property type="entry name" value="DIGUANYLATE CYCLASE DGCM-RELATED"/>
    <property type="match status" value="1"/>
</dbReference>
<feature type="domain" description="Response regulatory" evidence="4">
    <location>
        <begin position="5"/>
        <end position="120"/>
    </location>
</feature>
<dbReference type="GO" id="GO:0052621">
    <property type="term" value="F:diguanylate cyclase activity"/>
    <property type="evidence" value="ECO:0007669"/>
    <property type="project" value="UniProtKB-EC"/>
</dbReference>
<dbReference type="EMBL" id="CP002364">
    <property type="protein sequence ID" value="ADW16309.1"/>
    <property type="molecule type" value="Genomic_DNA"/>
</dbReference>
<dbReference type="Pfam" id="PF00072">
    <property type="entry name" value="Response_reg"/>
    <property type="match status" value="1"/>
</dbReference>
<dbReference type="SUPFAM" id="SSF55073">
    <property type="entry name" value="Nucleotide cyclase"/>
    <property type="match status" value="1"/>
</dbReference>
<evidence type="ECO:0000256" key="2">
    <source>
        <dbReference type="ARBA" id="ARBA00034247"/>
    </source>
</evidence>
<dbReference type="PANTHER" id="PTHR45138">
    <property type="entry name" value="REGULATORY COMPONENTS OF SENSORY TRANSDUCTION SYSTEM"/>
    <property type="match status" value="1"/>
</dbReference>
<reference evidence="6 7" key="1">
    <citation type="journal article" date="2011" name="Stand. Genomic Sci.">
        <title>Complete genome sequence of Desulfobulbus propionicus type strain (1pr3).</title>
        <authorList>
            <person name="Pagani I."/>
            <person name="Lapidus A."/>
            <person name="Nolan M."/>
            <person name="Lucas S."/>
            <person name="Hammon N."/>
            <person name="Deshpande S."/>
            <person name="Cheng J.F."/>
            <person name="Chertkov O."/>
            <person name="Davenport K."/>
            <person name="Tapia R."/>
            <person name="Han C."/>
            <person name="Goodwin L."/>
            <person name="Pitluck S."/>
            <person name="Liolios K."/>
            <person name="Mavromatis K."/>
            <person name="Ivanova N."/>
            <person name="Mikhailova N."/>
            <person name="Pati A."/>
            <person name="Chen A."/>
            <person name="Palaniappan K."/>
            <person name="Land M."/>
            <person name="Hauser L."/>
            <person name="Chang Y.J."/>
            <person name="Jeffries C.D."/>
            <person name="Detter J.C."/>
            <person name="Brambilla E."/>
            <person name="Kannan K.P."/>
            <person name="Djao O.D."/>
            <person name="Rohde M."/>
            <person name="Pukall R."/>
            <person name="Spring S."/>
            <person name="Goker M."/>
            <person name="Sikorski J."/>
            <person name="Woyke T."/>
            <person name="Bristow J."/>
            <person name="Eisen J.A."/>
            <person name="Markowitz V."/>
            <person name="Hugenholtz P."/>
            <person name="Kyrpides N.C."/>
            <person name="Klenk H.P."/>
        </authorList>
    </citation>
    <scope>NUCLEOTIDE SEQUENCE [LARGE SCALE GENOMIC DNA]</scope>
    <source>
        <strain evidence="7">ATCC 33891 / DSM 2032 / 1pr3</strain>
    </source>
</reference>
<dbReference type="CDD" id="cd17569">
    <property type="entry name" value="REC_HupR-like"/>
    <property type="match status" value="1"/>
</dbReference>
<sequence length="321" mass="36807">MRQVNILFVDDEVYTLHALRRLLARSDYGKFFAGSGQEALELLADQQIDIVVTDMKMPGIDGLTLLTLIKQHHPHILRLVLSAHTQADQLLPCINRGEVFRFLTKPLDPRQLHPMIAEAIAAVRKRERESKQVRDLRDSLTRKEDNERRLEILSVTDPLTGLYNRRPFQHALEHEFRQSKRYGTDFSLLLLDLDHFKQVNDTYGHAFGDLVLRAFAVRLQQTIRDCDLAFRYGGEEFVVLLPRTDLRESCVLAERILVECRTHQVRQGAISHMNTVSIGAESYCTGRPATPEELVEQADRLLYLAKQSGRDQVRANCPQAT</sequence>
<dbReference type="PROSITE" id="PS50110">
    <property type="entry name" value="RESPONSE_REGULATORY"/>
    <property type="match status" value="1"/>
</dbReference>
<dbReference type="SMART" id="SM00267">
    <property type="entry name" value="GGDEF"/>
    <property type="match status" value="1"/>
</dbReference>
<dbReference type="FunFam" id="3.30.70.270:FF:000001">
    <property type="entry name" value="Diguanylate cyclase domain protein"/>
    <property type="match status" value="1"/>
</dbReference>
<dbReference type="AlphaFoldDB" id="A0A7U3YJ34"/>
<comment type="catalytic activity">
    <reaction evidence="2">
        <text>2 GTP = 3',3'-c-di-GMP + 2 diphosphate</text>
        <dbReference type="Rhea" id="RHEA:24898"/>
        <dbReference type="ChEBI" id="CHEBI:33019"/>
        <dbReference type="ChEBI" id="CHEBI:37565"/>
        <dbReference type="ChEBI" id="CHEBI:58805"/>
        <dbReference type="EC" id="2.7.7.65"/>
    </reaction>
</comment>
<dbReference type="EC" id="2.7.7.65" evidence="1"/>
<dbReference type="CDD" id="cd01949">
    <property type="entry name" value="GGDEF"/>
    <property type="match status" value="1"/>
</dbReference>
<evidence type="ECO:0000259" key="5">
    <source>
        <dbReference type="PROSITE" id="PS50887"/>
    </source>
</evidence>
<evidence type="ECO:0000259" key="4">
    <source>
        <dbReference type="PROSITE" id="PS50110"/>
    </source>
</evidence>
<dbReference type="Proteomes" id="UP000006365">
    <property type="component" value="Chromosome"/>
</dbReference>
<dbReference type="PROSITE" id="PS50887">
    <property type="entry name" value="GGDEF"/>
    <property type="match status" value="1"/>
</dbReference>
<protein>
    <recommendedName>
        <fullName evidence="1">diguanylate cyclase</fullName>
        <ecNumber evidence="1">2.7.7.65</ecNumber>
    </recommendedName>
</protein>
<dbReference type="InterPro" id="IPR011006">
    <property type="entry name" value="CheY-like_superfamily"/>
</dbReference>
<dbReference type="KEGG" id="dpr:Despr_0118"/>
<dbReference type="InterPro" id="IPR000160">
    <property type="entry name" value="GGDEF_dom"/>
</dbReference>
<proteinExistence type="predicted"/>
<dbReference type="SUPFAM" id="SSF52172">
    <property type="entry name" value="CheY-like"/>
    <property type="match status" value="1"/>
</dbReference>
<dbReference type="Gene3D" id="3.30.70.270">
    <property type="match status" value="1"/>
</dbReference>
<dbReference type="Gene3D" id="3.40.50.2300">
    <property type="match status" value="1"/>
</dbReference>
<dbReference type="InterPro" id="IPR001789">
    <property type="entry name" value="Sig_transdc_resp-reg_receiver"/>
</dbReference>
<evidence type="ECO:0000256" key="3">
    <source>
        <dbReference type="PROSITE-ProRule" id="PRU00169"/>
    </source>
</evidence>
<feature type="modified residue" description="4-aspartylphosphate" evidence="3">
    <location>
        <position position="54"/>
    </location>
</feature>
<dbReference type="SMART" id="SM00448">
    <property type="entry name" value="REC"/>
    <property type="match status" value="1"/>
</dbReference>
<dbReference type="NCBIfam" id="TIGR00254">
    <property type="entry name" value="GGDEF"/>
    <property type="match status" value="1"/>
</dbReference>
<accession>A0A7U3YJ34</accession>
<dbReference type="GO" id="GO:0000160">
    <property type="term" value="P:phosphorelay signal transduction system"/>
    <property type="evidence" value="ECO:0007669"/>
    <property type="project" value="InterPro"/>
</dbReference>
<gene>
    <name evidence="6" type="ordered locus">Despr_0118</name>
</gene>
<dbReference type="Pfam" id="PF00990">
    <property type="entry name" value="GGDEF"/>
    <property type="match status" value="1"/>
</dbReference>
<keyword evidence="3" id="KW-0597">Phosphoprotein</keyword>
<evidence type="ECO:0000313" key="6">
    <source>
        <dbReference type="EMBL" id="ADW16309.1"/>
    </source>
</evidence>
<organism evidence="6 7">
    <name type="scientific">Desulfobulbus propionicus (strain ATCC 33891 / DSM 2032 / VKM B-1956 / 1pr3)</name>
    <dbReference type="NCBI Taxonomy" id="577650"/>
    <lineage>
        <taxon>Bacteria</taxon>
        <taxon>Pseudomonadati</taxon>
        <taxon>Thermodesulfobacteriota</taxon>
        <taxon>Desulfobulbia</taxon>
        <taxon>Desulfobulbales</taxon>
        <taxon>Desulfobulbaceae</taxon>
        <taxon>Desulfobulbus</taxon>
    </lineage>
</organism>
<dbReference type="RefSeq" id="WP_015722857.1">
    <property type="nucleotide sequence ID" value="NC_014972.1"/>
</dbReference>
<evidence type="ECO:0000313" key="7">
    <source>
        <dbReference type="Proteomes" id="UP000006365"/>
    </source>
</evidence>
<dbReference type="InterPro" id="IPR029787">
    <property type="entry name" value="Nucleotide_cyclase"/>
</dbReference>
<dbReference type="InterPro" id="IPR043128">
    <property type="entry name" value="Rev_trsase/Diguanyl_cyclase"/>
</dbReference>
<dbReference type="InterPro" id="IPR050469">
    <property type="entry name" value="Diguanylate_Cyclase"/>
</dbReference>
<feature type="domain" description="GGDEF" evidence="5">
    <location>
        <begin position="184"/>
        <end position="318"/>
    </location>
</feature>
<keyword evidence="7" id="KW-1185">Reference proteome</keyword>
<evidence type="ECO:0000256" key="1">
    <source>
        <dbReference type="ARBA" id="ARBA00012528"/>
    </source>
</evidence>
<name>A0A7U3YJ34_DESPD</name>